<feature type="transmembrane region" description="Helical" evidence="1">
    <location>
        <begin position="34"/>
        <end position="55"/>
    </location>
</feature>
<feature type="transmembrane region" description="Helical" evidence="1">
    <location>
        <begin position="7"/>
        <end position="28"/>
    </location>
</feature>
<proteinExistence type="predicted"/>
<organism evidence="2 3">
    <name type="scientific">Actinomadura violacea</name>
    <dbReference type="NCBI Taxonomy" id="2819934"/>
    <lineage>
        <taxon>Bacteria</taxon>
        <taxon>Bacillati</taxon>
        <taxon>Actinomycetota</taxon>
        <taxon>Actinomycetes</taxon>
        <taxon>Streptosporangiales</taxon>
        <taxon>Thermomonosporaceae</taxon>
        <taxon>Actinomadura</taxon>
    </lineage>
</organism>
<dbReference type="RefSeq" id="WP_208241060.1">
    <property type="nucleotide sequence ID" value="NZ_JAGEPF010000008.1"/>
</dbReference>
<gene>
    <name evidence="2" type="ORF">J4709_14860</name>
</gene>
<feature type="transmembrane region" description="Helical" evidence="1">
    <location>
        <begin position="67"/>
        <end position="84"/>
    </location>
</feature>
<accession>A0ABS3RRB5</accession>
<keyword evidence="1" id="KW-0472">Membrane</keyword>
<keyword evidence="1" id="KW-1133">Transmembrane helix</keyword>
<feature type="transmembrane region" description="Helical" evidence="1">
    <location>
        <begin position="90"/>
        <end position="106"/>
    </location>
</feature>
<keyword evidence="1" id="KW-0812">Transmembrane</keyword>
<reference evidence="2 3" key="1">
    <citation type="submission" date="2021-03" db="EMBL/GenBank/DDBJ databases">
        <title>Actinomadura violae sp. nov., isolated from lichen in Thailand.</title>
        <authorList>
            <person name="Kanchanasin P."/>
            <person name="Saeng-In P."/>
            <person name="Phongsopitanun W."/>
            <person name="Yuki M."/>
            <person name="Kudo T."/>
            <person name="Ohkuma M."/>
            <person name="Tanasupawat S."/>
        </authorList>
    </citation>
    <scope>NUCLEOTIDE SEQUENCE [LARGE SCALE GENOMIC DNA]</scope>
    <source>
        <strain evidence="2 3">LCR2-06</strain>
    </source>
</reference>
<dbReference type="EMBL" id="JAGEPF010000008">
    <property type="protein sequence ID" value="MBO2458858.1"/>
    <property type="molecule type" value="Genomic_DNA"/>
</dbReference>
<protein>
    <recommendedName>
        <fullName evidence="4">Integral membrane protein</fullName>
    </recommendedName>
</protein>
<dbReference type="Proteomes" id="UP000680206">
    <property type="component" value="Unassembled WGS sequence"/>
</dbReference>
<name>A0ABS3RRB5_9ACTN</name>
<keyword evidence="3" id="KW-1185">Reference proteome</keyword>
<evidence type="ECO:0000256" key="1">
    <source>
        <dbReference type="SAM" id="Phobius"/>
    </source>
</evidence>
<evidence type="ECO:0008006" key="4">
    <source>
        <dbReference type="Google" id="ProtNLM"/>
    </source>
</evidence>
<sequence length="125" mass="13086">MPKPVRAVQILMFLVAAITLLTTLAFLISVGVTAAALGAAAWLVLPGVVGLVLALRVPTGGKALRRGIIVLEAFYILLALAAIGRSDPRGVANLVLPVVILVLLFRPPAKRHFAGRAPVAPDSYF</sequence>
<comment type="caution">
    <text evidence="2">The sequence shown here is derived from an EMBL/GenBank/DDBJ whole genome shotgun (WGS) entry which is preliminary data.</text>
</comment>
<evidence type="ECO:0000313" key="2">
    <source>
        <dbReference type="EMBL" id="MBO2458858.1"/>
    </source>
</evidence>
<evidence type="ECO:0000313" key="3">
    <source>
        <dbReference type="Proteomes" id="UP000680206"/>
    </source>
</evidence>